<feature type="region of interest" description="Disordered" evidence="1">
    <location>
        <begin position="889"/>
        <end position="911"/>
    </location>
</feature>
<gene>
    <name evidence="2" type="ORF">CYMTET_52747</name>
</gene>
<evidence type="ECO:0000313" key="3">
    <source>
        <dbReference type="Proteomes" id="UP001190700"/>
    </source>
</evidence>
<feature type="region of interest" description="Disordered" evidence="1">
    <location>
        <begin position="324"/>
        <end position="353"/>
    </location>
</feature>
<feature type="region of interest" description="Disordered" evidence="1">
    <location>
        <begin position="375"/>
        <end position="518"/>
    </location>
</feature>
<feature type="compositionally biased region" description="Basic residues" evidence="1">
    <location>
        <begin position="623"/>
        <end position="640"/>
    </location>
</feature>
<feature type="compositionally biased region" description="Pro residues" evidence="1">
    <location>
        <begin position="376"/>
        <end position="391"/>
    </location>
</feature>
<feature type="compositionally biased region" description="Polar residues" evidence="1">
    <location>
        <begin position="893"/>
        <end position="904"/>
    </location>
</feature>
<feature type="compositionally biased region" description="Pro residues" evidence="1">
    <location>
        <begin position="412"/>
        <end position="425"/>
    </location>
</feature>
<protein>
    <submittedName>
        <fullName evidence="2">Uncharacterized protein</fullName>
    </submittedName>
</protein>
<feature type="region of interest" description="Disordered" evidence="1">
    <location>
        <begin position="29"/>
        <end position="50"/>
    </location>
</feature>
<dbReference type="EMBL" id="LGRX02034687">
    <property type="protein sequence ID" value="KAK3237158.1"/>
    <property type="molecule type" value="Genomic_DNA"/>
</dbReference>
<feature type="compositionally biased region" description="Low complexity" evidence="1">
    <location>
        <begin position="261"/>
        <end position="278"/>
    </location>
</feature>
<evidence type="ECO:0000313" key="2">
    <source>
        <dbReference type="EMBL" id="KAK3237158.1"/>
    </source>
</evidence>
<proteinExistence type="predicted"/>
<name>A0AAE0EQH6_9CHLO</name>
<keyword evidence="3" id="KW-1185">Reference proteome</keyword>
<feature type="region of interest" description="Disordered" evidence="1">
    <location>
        <begin position="937"/>
        <end position="980"/>
    </location>
</feature>
<dbReference type="AlphaFoldDB" id="A0AAE0EQH6"/>
<sequence length="980" mass="106606">MGTARRLVALQGEGGASHTRKNLQLWKKAAQGNPQPARVDPVSPNPISSWSTQEPLALQDLENTHSMKMTRSLNRKTAVSRSVEDWCEVAVGNNYGGSATKGYATWKELEGVAKDLYDSPVIDSAIQEWWSYMGFEVSGRMSKDEYTVLCTCLQQTLAPQETVDEEKLNIIASAEWDRNYGKYAVTVGFKEFKKEIFSLVSCWTMEHNEDAFELFLKSKMNSVGDHLAAKRAANPSRFKKGAKAPRPPPLNTKFLMEEDSLPSLPSPASSSSSKGSAAVMDGEDNAAKSDPGHSNAAASLSDAREEAEAATVAEPTIKLVIRIIPEQLDTPDTSAGTSGETEGGDPSHAMQDIGVGCDTVDQAHEVAIMVDVPVQTVPPEPDPAPPEPPAAVPGNSTPADIDVLSHEDQDASPPPPLQDASPPPLLGFSPTSPNWRPRSPPLYSPLTARRPPPLNVPLDGRSLGSNSPKFMPYDTTHDDDPYWAPPLKVFPRRVSDPVVRPKPTSYCPESLHALPDSESSLAETELSYDAPSIVESFEKSFASSESVSELDEPEAAMFGHRRDPLPIATVALSDPQAGGVWSPEHRATRRLQSNQMVVDSPFPVLRYTQDSNNEGMEDQPPKAVRKGKHHRKRHHHHHTKRDAAPAPRDLYSARRRVTVEAEKLGLTVVERTAEALETPQPTASQDASPCVSRDDDPGAGPDQFLPRGRTPSGGVRGVGHRSPQAPSPRVSRSFRGRDPESGVAAPIASHVASSGSYQLAGFNSRAQEIMDILLGRDNHDPLSSSPPTIAAAAAESATGRHKFTEARARVQGYGDVPFVSRENLLHKPPSLGQLHARKHGEAPLAPRENLLHDAPTSRQAHPPDQDPQVAMPRAFSPAREVRNALLSPPSHLTARQGSPQSPHQAHSIRPKKTPLIVSSWGELNSLVSERQKRELHYNHRLQNHTLNSSRDRPGQTLRAPTFRLQTDPISDKSPPPSFAQ</sequence>
<accession>A0AAE0EQH6</accession>
<feature type="region of interest" description="Disordered" evidence="1">
    <location>
        <begin position="672"/>
        <end position="742"/>
    </location>
</feature>
<feature type="region of interest" description="Disordered" evidence="1">
    <location>
        <begin position="587"/>
        <end position="650"/>
    </location>
</feature>
<comment type="caution">
    <text evidence="2">The sequence shown here is derived from an EMBL/GenBank/DDBJ whole genome shotgun (WGS) entry which is preliminary data.</text>
</comment>
<organism evidence="2 3">
    <name type="scientific">Cymbomonas tetramitiformis</name>
    <dbReference type="NCBI Taxonomy" id="36881"/>
    <lineage>
        <taxon>Eukaryota</taxon>
        <taxon>Viridiplantae</taxon>
        <taxon>Chlorophyta</taxon>
        <taxon>Pyramimonadophyceae</taxon>
        <taxon>Pyramimonadales</taxon>
        <taxon>Pyramimonadaceae</taxon>
        <taxon>Cymbomonas</taxon>
    </lineage>
</organism>
<reference evidence="2 3" key="1">
    <citation type="journal article" date="2015" name="Genome Biol. Evol.">
        <title>Comparative Genomics of a Bacterivorous Green Alga Reveals Evolutionary Causalities and Consequences of Phago-Mixotrophic Mode of Nutrition.</title>
        <authorList>
            <person name="Burns J.A."/>
            <person name="Paasch A."/>
            <person name="Narechania A."/>
            <person name="Kim E."/>
        </authorList>
    </citation>
    <scope>NUCLEOTIDE SEQUENCE [LARGE SCALE GENOMIC DNA]</scope>
    <source>
        <strain evidence="2 3">PLY_AMNH</strain>
    </source>
</reference>
<dbReference type="Proteomes" id="UP001190700">
    <property type="component" value="Unassembled WGS sequence"/>
</dbReference>
<feature type="region of interest" description="Disordered" evidence="1">
    <location>
        <begin position="234"/>
        <end position="311"/>
    </location>
</feature>
<evidence type="ECO:0000256" key="1">
    <source>
        <dbReference type="SAM" id="MobiDB-lite"/>
    </source>
</evidence>